<dbReference type="Gene3D" id="3.40.50.300">
    <property type="entry name" value="P-loop containing nucleotide triphosphate hydrolases"/>
    <property type="match status" value="1"/>
</dbReference>
<dbReference type="RefSeq" id="WP_262565636.1">
    <property type="nucleotide sequence ID" value="NZ_JAPFCC010000001.1"/>
</dbReference>
<sequence length="336" mass="39398">MELVLSDWQKKRSAHVRDMRIWMEIHNLIFSDMEECKELAKYGGEPPCMLCYGDTGSGKSAQIEKFRNDHKRYEKADRSVIPVVYSVLPTKLSERGLLIKLLKAIGQEIEDYKELDEDDLLQLIVKYVDQLGIELFIIDEAQGFLEHESRRLVYDATECLKRLIIETKRPFILFGMPWCLYAIEQNSQLASRFLRRRYLSPFIISELSKKAVYLNFLDELDERLGFEEKADLKSREISLRLFVVSRGNLRVLRNVIDQAAFLAIKENARQITYDHFLKACEAFFPGDENPFRMQNLDKLEFFELEKPSYWDQNAKRGVNPVVEQTFTEVKTLSEIV</sequence>
<comment type="caution">
    <text evidence="1">The sequence shown here is derived from an EMBL/GenBank/DDBJ whole genome shotgun (WGS) entry which is preliminary data.</text>
</comment>
<dbReference type="Proteomes" id="UP001209854">
    <property type="component" value="Unassembled WGS sequence"/>
</dbReference>
<dbReference type="SUPFAM" id="SSF52540">
    <property type="entry name" value="P-loop containing nucleoside triphosphate hydrolases"/>
    <property type="match status" value="1"/>
</dbReference>
<dbReference type="EMBL" id="JAPFCC010000001">
    <property type="protein sequence ID" value="MCW7555901.1"/>
    <property type="molecule type" value="Genomic_DNA"/>
</dbReference>
<accession>A0ABT3N2Q3</accession>
<reference evidence="1 2" key="1">
    <citation type="submission" date="2022-10" db="EMBL/GenBank/DDBJ databases">
        <title>High-quality genome sequences of two octocoral-associated bacteria, Endozoicomonas euniceicola EF212 and Endozoicomonas gorgoniicola PS125.</title>
        <authorList>
            <person name="Chiou Y.-J."/>
            <person name="Chen Y.-H."/>
        </authorList>
    </citation>
    <scope>NUCLEOTIDE SEQUENCE [LARGE SCALE GENOMIC DNA]</scope>
    <source>
        <strain evidence="1 2">PS125</strain>
    </source>
</reference>
<protein>
    <submittedName>
        <fullName evidence="1">TniB family NTP-binding protein</fullName>
    </submittedName>
</protein>
<evidence type="ECO:0000313" key="2">
    <source>
        <dbReference type="Proteomes" id="UP001209854"/>
    </source>
</evidence>
<dbReference type="InterPro" id="IPR027417">
    <property type="entry name" value="P-loop_NTPase"/>
</dbReference>
<proteinExistence type="predicted"/>
<gene>
    <name evidence="1" type="ORF">NX722_25385</name>
</gene>
<evidence type="ECO:0000313" key="1">
    <source>
        <dbReference type="EMBL" id="MCW7555901.1"/>
    </source>
</evidence>
<name>A0ABT3N2Q3_9GAMM</name>
<dbReference type="InterPro" id="IPR008868">
    <property type="entry name" value="TniB"/>
</dbReference>
<keyword evidence="2" id="KW-1185">Reference proteome</keyword>
<organism evidence="1 2">
    <name type="scientific">Endozoicomonas gorgoniicola</name>
    <dbReference type="NCBI Taxonomy" id="1234144"/>
    <lineage>
        <taxon>Bacteria</taxon>
        <taxon>Pseudomonadati</taxon>
        <taxon>Pseudomonadota</taxon>
        <taxon>Gammaproteobacteria</taxon>
        <taxon>Oceanospirillales</taxon>
        <taxon>Endozoicomonadaceae</taxon>
        <taxon>Endozoicomonas</taxon>
    </lineage>
</organism>
<dbReference type="Pfam" id="PF05621">
    <property type="entry name" value="TniB"/>
    <property type="match status" value="1"/>
</dbReference>